<gene>
    <name evidence="2" type="ORF">Mal4_33110</name>
</gene>
<dbReference type="PROSITE" id="PS51186">
    <property type="entry name" value="GNAT"/>
    <property type="match status" value="1"/>
</dbReference>
<dbReference type="InterPro" id="IPR053144">
    <property type="entry name" value="Acetyltransferase_Butenolide"/>
</dbReference>
<dbReference type="Pfam" id="PF00583">
    <property type="entry name" value="Acetyltransf_1"/>
    <property type="match status" value="1"/>
</dbReference>
<name>A0A517Z963_9PLAN</name>
<dbReference type="PANTHER" id="PTHR43233:SF1">
    <property type="entry name" value="FAMILY N-ACETYLTRANSFERASE, PUTATIVE (AFU_ORTHOLOGUE AFUA_6G03350)-RELATED"/>
    <property type="match status" value="1"/>
</dbReference>
<evidence type="ECO:0000259" key="1">
    <source>
        <dbReference type="PROSITE" id="PS51186"/>
    </source>
</evidence>
<keyword evidence="3" id="KW-1185">Reference proteome</keyword>
<protein>
    <submittedName>
        <fullName evidence="2">Acetyltransferase (GNAT) family protein</fullName>
    </submittedName>
</protein>
<accession>A0A517Z963</accession>
<dbReference type="CDD" id="cd04301">
    <property type="entry name" value="NAT_SF"/>
    <property type="match status" value="1"/>
</dbReference>
<sequence length="144" mass="16663">MPVQQIASLDEAAVLQLHQLYQREWWSQGRSLDETRSILQNSSLVFGFVEEDGTLVAFARVLTDFTAHAVIYDVIVAESHRRHGLGRQLMDAIVSHPRLTDVRAVWLCCLGDMVPFYRKWDFEPGDEKLQWMIRPRQTSDMEST</sequence>
<dbReference type="Gene3D" id="3.40.630.30">
    <property type="match status" value="1"/>
</dbReference>
<organism evidence="2 3">
    <name type="scientific">Maioricimonas rarisocia</name>
    <dbReference type="NCBI Taxonomy" id="2528026"/>
    <lineage>
        <taxon>Bacteria</taxon>
        <taxon>Pseudomonadati</taxon>
        <taxon>Planctomycetota</taxon>
        <taxon>Planctomycetia</taxon>
        <taxon>Planctomycetales</taxon>
        <taxon>Planctomycetaceae</taxon>
        <taxon>Maioricimonas</taxon>
    </lineage>
</organism>
<keyword evidence="2" id="KW-0808">Transferase</keyword>
<dbReference type="EMBL" id="CP036275">
    <property type="protein sequence ID" value="QDU38979.1"/>
    <property type="molecule type" value="Genomic_DNA"/>
</dbReference>
<dbReference type="PANTHER" id="PTHR43233">
    <property type="entry name" value="FAMILY N-ACETYLTRANSFERASE, PUTATIVE (AFU_ORTHOLOGUE AFUA_6G03350)-RELATED"/>
    <property type="match status" value="1"/>
</dbReference>
<dbReference type="KEGG" id="mri:Mal4_33110"/>
<evidence type="ECO:0000313" key="2">
    <source>
        <dbReference type="EMBL" id="QDU38979.1"/>
    </source>
</evidence>
<feature type="domain" description="N-acetyltransferase" evidence="1">
    <location>
        <begin position="4"/>
        <end position="137"/>
    </location>
</feature>
<dbReference type="InterPro" id="IPR016181">
    <property type="entry name" value="Acyl_CoA_acyltransferase"/>
</dbReference>
<dbReference type="Proteomes" id="UP000320496">
    <property type="component" value="Chromosome"/>
</dbReference>
<dbReference type="InterPro" id="IPR000182">
    <property type="entry name" value="GNAT_dom"/>
</dbReference>
<dbReference type="SUPFAM" id="SSF55729">
    <property type="entry name" value="Acyl-CoA N-acyltransferases (Nat)"/>
    <property type="match status" value="1"/>
</dbReference>
<dbReference type="GO" id="GO:0016747">
    <property type="term" value="F:acyltransferase activity, transferring groups other than amino-acyl groups"/>
    <property type="evidence" value="ECO:0007669"/>
    <property type="project" value="InterPro"/>
</dbReference>
<dbReference type="RefSeq" id="WP_197443523.1">
    <property type="nucleotide sequence ID" value="NZ_CP036275.1"/>
</dbReference>
<dbReference type="AlphaFoldDB" id="A0A517Z963"/>
<evidence type="ECO:0000313" key="3">
    <source>
        <dbReference type="Proteomes" id="UP000320496"/>
    </source>
</evidence>
<proteinExistence type="predicted"/>
<reference evidence="2 3" key="1">
    <citation type="submission" date="2019-02" db="EMBL/GenBank/DDBJ databases">
        <title>Deep-cultivation of Planctomycetes and their phenomic and genomic characterization uncovers novel biology.</title>
        <authorList>
            <person name="Wiegand S."/>
            <person name="Jogler M."/>
            <person name="Boedeker C."/>
            <person name="Pinto D."/>
            <person name="Vollmers J."/>
            <person name="Rivas-Marin E."/>
            <person name="Kohn T."/>
            <person name="Peeters S.H."/>
            <person name="Heuer A."/>
            <person name="Rast P."/>
            <person name="Oberbeckmann S."/>
            <person name="Bunk B."/>
            <person name="Jeske O."/>
            <person name="Meyerdierks A."/>
            <person name="Storesund J.E."/>
            <person name="Kallscheuer N."/>
            <person name="Luecker S."/>
            <person name="Lage O.M."/>
            <person name="Pohl T."/>
            <person name="Merkel B.J."/>
            <person name="Hornburger P."/>
            <person name="Mueller R.-W."/>
            <person name="Bruemmer F."/>
            <person name="Labrenz M."/>
            <person name="Spormann A.M."/>
            <person name="Op den Camp H."/>
            <person name="Overmann J."/>
            <person name="Amann R."/>
            <person name="Jetten M.S.M."/>
            <person name="Mascher T."/>
            <person name="Medema M.H."/>
            <person name="Devos D.P."/>
            <person name="Kaster A.-K."/>
            <person name="Ovreas L."/>
            <person name="Rohde M."/>
            <person name="Galperin M.Y."/>
            <person name="Jogler C."/>
        </authorList>
    </citation>
    <scope>NUCLEOTIDE SEQUENCE [LARGE SCALE GENOMIC DNA]</scope>
    <source>
        <strain evidence="2 3">Mal4</strain>
    </source>
</reference>